<dbReference type="GO" id="GO:0098887">
    <property type="term" value="P:neurotransmitter receptor transport, endosome to postsynaptic membrane"/>
    <property type="evidence" value="ECO:0007669"/>
    <property type="project" value="TreeGrafter"/>
</dbReference>
<keyword evidence="1" id="KW-0175">Coiled coil</keyword>
<dbReference type="OrthoDB" id="6269447at2759"/>
<evidence type="ECO:0000256" key="2">
    <source>
        <dbReference type="SAM" id="MobiDB-lite"/>
    </source>
</evidence>
<reference evidence="5" key="1">
    <citation type="submission" date="2017-02" db="UniProtKB">
        <authorList>
            <consortium name="WormBaseParasite"/>
        </authorList>
    </citation>
    <scope>IDENTIFICATION</scope>
</reference>
<dbReference type="AlphaFoldDB" id="A0A0N4WA27"/>
<evidence type="ECO:0000313" key="3">
    <source>
        <dbReference type="EMBL" id="VDO31234.1"/>
    </source>
</evidence>
<evidence type="ECO:0000256" key="1">
    <source>
        <dbReference type="SAM" id="Coils"/>
    </source>
</evidence>
<name>A0A0N4WA27_HAEPC</name>
<dbReference type="GO" id="GO:0098837">
    <property type="term" value="C:postsynaptic recycling endosome"/>
    <property type="evidence" value="ECO:0007669"/>
    <property type="project" value="TreeGrafter"/>
</dbReference>
<feature type="compositionally biased region" description="Polar residues" evidence="2">
    <location>
        <begin position="159"/>
        <end position="168"/>
    </location>
</feature>
<evidence type="ECO:0000313" key="5">
    <source>
        <dbReference type="WBParaSite" id="HPLM_0000720901-mRNA-1"/>
    </source>
</evidence>
<dbReference type="STRING" id="6290.A0A0N4WA27"/>
<feature type="coiled-coil region" evidence="1">
    <location>
        <begin position="317"/>
        <end position="376"/>
    </location>
</feature>
<dbReference type="GO" id="GO:0098978">
    <property type="term" value="C:glutamatergic synapse"/>
    <property type="evidence" value="ECO:0007669"/>
    <property type="project" value="TreeGrafter"/>
</dbReference>
<evidence type="ECO:0000313" key="4">
    <source>
        <dbReference type="Proteomes" id="UP000268014"/>
    </source>
</evidence>
<dbReference type="GO" id="GO:0099152">
    <property type="term" value="P:regulation of neurotransmitter receptor transport, endosome to postsynaptic membrane"/>
    <property type="evidence" value="ECO:0007669"/>
    <property type="project" value="TreeGrafter"/>
</dbReference>
<dbReference type="GO" id="GO:1905244">
    <property type="term" value="P:regulation of modification of synaptic structure"/>
    <property type="evidence" value="ECO:0007669"/>
    <property type="project" value="TreeGrafter"/>
</dbReference>
<dbReference type="PANTHER" id="PTHR18978:SF1">
    <property type="entry name" value="GRIP1-ASSOCIATED PROTEIN 1"/>
    <property type="match status" value="1"/>
</dbReference>
<proteinExistence type="predicted"/>
<feature type="region of interest" description="Disordered" evidence="2">
    <location>
        <begin position="159"/>
        <end position="183"/>
    </location>
</feature>
<gene>
    <name evidence="3" type="ORF">HPLM_LOCUS7201</name>
</gene>
<keyword evidence="4" id="KW-1185">Reference proteome</keyword>
<dbReference type="GO" id="GO:0098998">
    <property type="term" value="C:extrinsic component of postsynaptic early endosome membrane"/>
    <property type="evidence" value="ECO:0007669"/>
    <property type="project" value="TreeGrafter"/>
</dbReference>
<dbReference type="EMBL" id="UZAF01016619">
    <property type="protein sequence ID" value="VDO31234.1"/>
    <property type="molecule type" value="Genomic_DNA"/>
</dbReference>
<feature type="coiled-coil region" evidence="1">
    <location>
        <begin position="205"/>
        <end position="260"/>
    </location>
</feature>
<accession>A0A0N4WA27</accession>
<dbReference type="GO" id="GO:0099158">
    <property type="term" value="P:regulation of recycling endosome localization within postsynapse"/>
    <property type="evidence" value="ECO:0007669"/>
    <property type="project" value="TreeGrafter"/>
</dbReference>
<sequence>MSSSGGLSREEFLILQQQLIALRNRNYELQEALQKKNQEISQLSSPRSEALQFANKLINRRDGSKEKEIAQKYEAELDALRMKLTSQEEEFRLQQETLIAELNKIVSQNEALNSELEHFKADGSIYSSPQAGTPCEPQPSIVENSEYASVGSREVLTEASTSSRSSVGIQCDGSETPLSDAGKDASPCELIYESKSCQADEGVNVPDLENQLLEYKEMVAELRSSLENLSSKNAKTLSDVQEREDKIVSLMEELKVANDNIAKKKDFISHAIRSISKVTDCIGHERVPLPEQCTDEHLLEKEIHLILNFISENQTAIAKVTDEKTAVEKQLSEAQAKVDASAARVAQMEEAHKAERARADDDIHSLSAKLLELQKAHDSKVEAMERESANNCDEVCLSYCSSELS</sequence>
<dbReference type="WBParaSite" id="HPLM_0000720901-mRNA-1">
    <property type="protein sequence ID" value="HPLM_0000720901-mRNA-1"/>
    <property type="gene ID" value="HPLM_0000720901"/>
</dbReference>
<organism evidence="5">
    <name type="scientific">Haemonchus placei</name>
    <name type="common">Barber's pole worm</name>
    <dbReference type="NCBI Taxonomy" id="6290"/>
    <lineage>
        <taxon>Eukaryota</taxon>
        <taxon>Metazoa</taxon>
        <taxon>Ecdysozoa</taxon>
        <taxon>Nematoda</taxon>
        <taxon>Chromadorea</taxon>
        <taxon>Rhabditida</taxon>
        <taxon>Rhabditina</taxon>
        <taxon>Rhabditomorpha</taxon>
        <taxon>Strongyloidea</taxon>
        <taxon>Trichostrongylidae</taxon>
        <taxon>Haemonchus</taxon>
    </lineage>
</organism>
<reference evidence="3 4" key="2">
    <citation type="submission" date="2018-11" db="EMBL/GenBank/DDBJ databases">
        <authorList>
            <consortium name="Pathogen Informatics"/>
        </authorList>
    </citation>
    <scope>NUCLEOTIDE SEQUENCE [LARGE SCALE GENOMIC DNA]</scope>
    <source>
        <strain evidence="3 4">MHpl1</strain>
    </source>
</reference>
<dbReference type="Proteomes" id="UP000268014">
    <property type="component" value="Unassembled WGS sequence"/>
</dbReference>
<dbReference type="InterPro" id="IPR026204">
    <property type="entry name" value="GRIPAP1"/>
</dbReference>
<protein>
    <submittedName>
        <fullName evidence="5">Cytospin-A</fullName>
    </submittedName>
</protein>
<dbReference type="PANTHER" id="PTHR18978">
    <property type="entry name" value="GRIP-1 ASSOCIATED PROTEIN 1"/>
    <property type="match status" value="1"/>
</dbReference>
<feature type="coiled-coil region" evidence="1">
    <location>
        <begin position="70"/>
        <end position="122"/>
    </location>
</feature>